<protein>
    <submittedName>
        <fullName evidence="4">Ubiquitin-protein ligase, putative</fullName>
    </submittedName>
</protein>
<dbReference type="Proteomes" id="UP000008311">
    <property type="component" value="Unassembled WGS sequence"/>
</dbReference>
<evidence type="ECO:0000256" key="1">
    <source>
        <dbReference type="PROSITE-ProRule" id="PRU00175"/>
    </source>
</evidence>
<dbReference type="PANTHER" id="PTHR47820">
    <property type="entry name" value="BNAC05G24000D PROTEIN"/>
    <property type="match status" value="1"/>
</dbReference>
<evidence type="ECO:0000313" key="5">
    <source>
        <dbReference type="Proteomes" id="UP000008311"/>
    </source>
</evidence>
<feature type="compositionally biased region" description="Polar residues" evidence="2">
    <location>
        <begin position="490"/>
        <end position="502"/>
    </location>
</feature>
<dbReference type="FunCoup" id="B9SVU9">
    <property type="interactions" value="11"/>
</dbReference>
<feature type="compositionally biased region" description="Polar residues" evidence="2">
    <location>
        <begin position="384"/>
        <end position="397"/>
    </location>
</feature>
<feature type="region of interest" description="Disordered" evidence="2">
    <location>
        <begin position="378"/>
        <end position="397"/>
    </location>
</feature>
<feature type="compositionally biased region" description="Low complexity" evidence="2">
    <location>
        <begin position="201"/>
        <end position="215"/>
    </location>
</feature>
<dbReference type="CDD" id="cd16647">
    <property type="entry name" value="mRING-HC-C3HC5_NEU1"/>
    <property type="match status" value="1"/>
</dbReference>
<evidence type="ECO:0000313" key="4">
    <source>
        <dbReference type="EMBL" id="EEF32262.1"/>
    </source>
</evidence>
<dbReference type="AlphaFoldDB" id="B9SVU9"/>
<sequence>MASQVEIASSAPFGRVLKDHNRRDQYIRENNTRENAGTQSAFQKNLKELVRGHLHTCISVSSSSSSDENSQNYIINSNVNHQQRQHLRCLTNQQETSNVSDNNVGDSSTMSCKQARILDQWAAKQAQAMVSTIENQNQEAELLNAAQKNSSSAKENSHNSKPKNSSAASNRGASSLVQIWEARLSRPEPKMDRSNSFKNNSISAPTTSRTSSTSSYNEIVSSSVEEPPRNSDIIDSVTNEESLADWDSAAHSSRSSVNFTCSDAGESERVRIADIIKRFTSDSIDHEQGSSVGDPPSRRHSCGSDQSELRALSQIVNSPKIRGRQAFNDLLYQMEQERLRELESLAERQSVSRFPQRGRIQSMLRLRFLQRGVAIQEQQRSRSIRSTIASDGNRSQQGSIIMHLRERFSSAGDDDHATSSLSEAPPRNVKEMPNNPSNDGSPSAVNHVIKDNYDQDISITEQQAAPPADDSPSQVSEAHEEDAHEENSVRSDVTWQGASSECENFDPGEVSGSTQSLNNWDGNEMDDEEIVEQQDFGETNYDWFTDIARPRSYWEDQRQAWYQEMLTTSSDNNEIRKLLERSWNYNPQHHEVADSSEQASLPYLPSQSSTQHRQYFASPSHPSIDMELIYDIRGHMEQMQREMSELRRTMQACMEMQAKLQNSLKLEVHPVQEASKNSINMATKRRTCCICYEMQVDSFLYRCGHMCTCLKCAHELQWSSGKCPICRAPILDVVRAYMDS</sequence>
<keyword evidence="1" id="KW-0862">Zinc</keyword>
<dbReference type="PROSITE" id="PS50089">
    <property type="entry name" value="ZF_RING_2"/>
    <property type="match status" value="1"/>
</dbReference>
<gene>
    <name evidence="4" type="ORF">RCOM_0127720</name>
</gene>
<dbReference type="Pfam" id="PF13920">
    <property type="entry name" value="zf-C3HC4_3"/>
    <property type="match status" value="1"/>
</dbReference>
<feature type="domain" description="RING-type" evidence="3">
    <location>
        <begin position="688"/>
        <end position="727"/>
    </location>
</feature>
<dbReference type="Gene3D" id="3.30.40.10">
    <property type="entry name" value="Zinc/RING finger domain, C3HC4 (zinc finger)"/>
    <property type="match status" value="1"/>
</dbReference>
<dbReference type="STRING" id="3988.B9SVU9"/>
<feature type="compositionally biased region" description="Low complexity" evidence="2">
    <location>
        <begin position="162"/>
        <end position="173"/>
    </location>
</feature>
<keyword evidence="4" id="KW-0436">Ligase</keyword>
<feature type="region of interest" description="Disordered" evidence="2">
    <location>
        <begin position="410"/>
        <end position="446"/>
    </location>
</feature>
<dbReference type="GO" id="GO:0008270">
    <property type="term" value="F:zinc ion binding"/>
    <property type="evidence" value="ECO:0007669"/>
    <property type="project" value="UniProtKB-KW"/>
</dbReference>
<dbReference type="InParanoid" id="B9SVU9"/>
<feature type="region of interest" description="Disordered" evidence="2">
    <location>
        <begin position="283"/>
        <end position="304"/>
    </location>
</feature>
<feature type="region of interest" description="Disordered" evidence="2">
    <location>
        <begin position="145"/>
        <end position="173"/>
    </location>
</feature>
<feature type="region of interest" description="Disordered" evidence="2">
    <location>
        <begin position="185"/>
        <end position="233"/>
    </location>
</feature>
<feature type="compositionally biased region" description="Polar residues" evidence="2">
    <location>
        <begin position="434"/>
        <end position="444"/>
    </location>
</feature>
<feature type="compositionally biased region" description="Basic and acidic residues" evidence="2">
    <location>
        <begin position="185"/>
        <end position="195"/>
    </location>
</feature>
<dbReference type="EMBL" id="EQ974176">
    <property type="protein sequence ID" value="EEF32262.1"/>
    <property type="molecule type" value="Genomic_DNA"/>
</dbReference>
<keyword evidence="1" id="KW-0863">Zinc-finger</keyword>
<dbReference type="InterPro" id="IPR001841">
    <property type="entry name" value="Znf_RING"/>
</dbReference>
<evidence type="ECO:0000256" key="2">
    <source>
        <dbReference type="SAM" id="MobiDB-lite"/>
    </source>
</evidence>
<dbReference type="eggNOG" id="ENOG502QQ19">
    <property type="taxonomic scope" value="Eukaryota"/>
</dbReference>
<dbReference type="InterPro" id="IPR013083">
    <property type="entry name" value="Znf_RING/FYVE/PHD"/>
</dbReference>
<dbReference type="GO" id="GO:0016874">
    <property type="term" value="F:ligase activity"/>
    <property type="evidence" value="ECO:0007669"/>
    <property type="project" value="UniProtKB-KW"/>
</dbReference>
<organism evidence="4 5">
    <name type="scientific">Ricinus communis</name>
    <name type="common">Castor bean</name>
    <dbReference type="NCBI Taxonomy" id="3988"/>
    <lineage>
        <taxon>Eukaryota</taxon>
        <taxon>Viridiplantae</taxon>
        <taxon>Streptophyta</taxon>
        <taxon>Embryophyta</taxon>
        <taxon>Tracheophyta</taxon>
        <taxon>Spermatophyta</taxon>
        <taxon>Magnoliopsida</taxon>
        <taxon>eudicotyledons</taxon>
        <taxon>Gunneridae</taxon>
        <taxon>Pentapetalae</taxon>
        <taxon>rosids</taxon>
        <taxon>fabids</taxon>
        <taxon>Malpighiales</taxon>
        <taxon>Euphorbiaceae</taxon>
        <taxon>Acalyphoideae</taxon>
        <taxon>Acalypheae</taxon>
        <taxon>Ricinus</taxon>
    </lineage>
</organism>
<feature type="region of interest" description="Disordered" evidence="2">
    <location>
        <begin position="463"/>
        <end position="513"/>
    </location>
</feature>
<evidence type="ECO:0000259" key="3">
    <source>
        <dbReference type="PROSITE" id="PS50089"/>
    </source>
</evidence>
<feature type="compositionally biased region" description="Basic and acidic residues" evidence="2">
    <location>
        <begin position="477"/>
        <end position="489"/>
    </location>
</feature>
<name>B9SVU9_RICCO</name>
<keyword evidence="5" id="KW-1185">Reference proteome</keyword>
<keyword evidence="1" id="KW-0479">Metal-binding</keyword>
<dbReference type="SUPFAM" id="SSF57850">
    <property type="entry name" value="RING/U-box"/>
    <property type="match status" value="1"/>
</dbReference>
<reference evidence="5" key="1">
    <citation type="journal article" date="2010" name="Nat. Biotechnol.">
        <title>Draft genome sequence of the oilseed species Ricinus communis.</title>
        <authorList>
            <person name="Chan A.P."/>
            <person name="Crabtree J."/>
            <person name="Zhao Q."/>
            <person name="Lorenzi H."/>
            <person name="Orvis J."/>
            <person name="Puiu D."/>
            <person name="Melake-Berhan A."/>
            <person name="Jones K.M."/>
            <person name="Redman J."/>
            <person name="Chen G."/>
            <person name="Cahoon E.B."/>
            <person name="Gedil M."/>
            <person name="Stanke M."/>
            <person name="Haas B.J."/>
            <person name="Wortman J.R."/>
            <person name="Fraser-Liggett C.M."/>
            <person name="Ravel J."/>
            <person name="Rabinowicz P.D."/>
        </authorList>
    </citation>
    <scope>NUCLEOTIDE SEQUENCE [LARGE SCALE GENOMIC DNA]</scope>
    <source>
        <strain evidence="5">cv. Hale</strain>
    </source>
</reference>
<dbReference type="PANTHER" id="PTHR47820:SF3">
    <property type="entry name" value="OS07G0499800 PROTEIN"/>
    <property type="match status" value="1"/>
</dbReference>
<accession>B9SVU9</accession>
<proteinExistence type="predicted"/>